<dbReference type="EC" id="3.1.1.-" evidence="3"/>
<dbReference type="InterPro" id="IPR050309">
    <property type="entry name" value="Type-B_Carboxylest/Lipase"/>
</dbReference>
<dbReference type="AlphaFoldDB" id="A0A4R4N2X8"/>
<evidence type="ECO:0000313" key="5">
    <source>
        <dbReference type="EMBL" id="TDC03048.1"/>
    </source>
</evidence>
<sequence length="511" mass="54023">MTRDVAEAVTASGAVGGVRDDGITVFRGIPFARPPVGALRFAAPEPPEPWDGVRPATTFGPPPPQSSRLGLAVPETTGDDWLTCNVWTPDPGGTGLPVMVWIYGGAYITGHASAPEYDGTALSRDGVVIVTFNYRVAMEGFGQIEGAPANRGLLDQVAALTWVHDNIAAFGGDPGNVTVFGESAGAGSIAALLAMPSAEGLFHRAIMQSVPGTFFSRPLADDIGAVIAAEALTSLRGDRTAPAANSLEDGRGQSIPPREDLAELTPTHLMRVVDQVIATMADHPRWGRVAHTVTPFSPVVDGDVLPRTPWEAVKAGAARDVPLVLGHNRDEYRLFTAMQGRLTDHQAATALQIFAPDPAAYPAAFPDASPETLYELVLSDWLFRMPTLHLAEAHAAAGGRVHLYELAWQGGPLGACHALDVPLVWGNLTGGIADFLISDTTEAAALSATIRTGWTTFAKTAAPGWPPFDTSQRLTHVLDTTPTTTPYPNSHSRALWSTHTFAPLPLTQDSP</sequence>
<gene>
    <name evidence="5" type="ORF">E1284_38805</name>
</gene>
<keyword evidence="6" id="KW-1185">Reference proteome</keyword>
<evidence type="ECO:0000256" key="1">
    <source>
        <dbReference type="ARBA" id="ARBA00005964"/>
    </source>
</evidence>
<dbReference type="InterPro" id="IPR019826">
    <property type="entry name" value="Carboxylesterase_B_AS"/>
</dbReference>
<dbReference type="Gene3D" id="3.40.50.1820">
    <property type="entry name" value="alpha/beta hydrolase"/>
    <property type="match status" value="1"/>
</dbReference>
<dbReference type="SUPFAM" id="SSF53474">
    <property type="entry name" value="alpha/beta-Hydrolases"/>
    <property type="match status" value="1"/>
</dbReference>
<dbReference type="PROSITE" id="PS00122">
    <property type="entry name" value="CARBOXYLESTERASE_B_1"/>
    <property type="match status" value="1"/>
</dbReference>
<dbReference type="RefSeq" id="WP_131945127.1">
    <property type="nucleotide sequence ID" value="NZ_BAAAMX010000025.1"/>
</dbReference>
<dbReference type="InterPro" id="IPR029058">
    <property type="entry name" value="AB_hydrolase_fold"/>
</dbReference>
<comment type="similarity">
    <text evidence="1 3">Belongs to the type-B carboxylesterase/lipase family.</text>
</comment>
<dbReference type="Pfam" id="PF00135">
    <property type="entry name" value="COesterase"/>
    <property type="match status" value="2"/>
</dbReference>
<reference evidence="5 6" key="1">
    <citation type="submission" date="2019-03" db="EMBL/GenBank/DDBJ databases">
        <title>Draft genome sequences of novel Actinobacteria.</title>
        <authorList>
            <person name="Sahin N."/>
            <person name="Ay H."/>
            <person name="Saygin H."/>
        </authorList>
    </citation>
    <scope>NUCLEOTIDE SEQUENCE [LARGE SCALE GENOMIC DNA]</scope>
    <source>
        <strain evidence="5 6">DSM 45347</strain>
    </source>
</reference>
<dbReference type="Proteomes" id="UP000295431">
    <property type="component" value="Unassembled WGS sequence"/>
</dbReference>
<name>A0A4R4N2X8_9ACTN</name>
<dbReference type="EMBL" id="SMJW01000411">
    <property type="protein sequence ID" value="TDC03048.1"/>
    <property type="molecule type" value="Genomic_DNA"/>
</dbReference>
<evidence type="ECO:0000256" key="2">
    <source>
        <dbReference type="ARBA" id="ARBA00022801"/>
    </source>
</evidence>
<protein>
    <recommendedName>
        <fullName evidence="3">Carboxylic ester hydrolase</fullName>
        <ecNumber evidence="3">3.1.1.-</ecNumber>
    </recommendedName>
</protein>
<dbReference type="PANTHER" id="PTHR11559">
    <property type="entry name" value="CARBOXYLESTERASE"/>
    <property type="match status" value="1"/>
</dbReference>
<dbReference type="GO" id="GO:0016787">
    <property type="term" value="F:hydrolase activity"/>
    <property type="evidence" value="ECO:0007669"/>
    <property type="project" value="UniProtKB-KW"/>
</dbReference>
<dbReference type="OrthoDB" id="4308422at2"/>
<dbReference type="InterPro" id="IPR002018">
    <property type="entry name" value="CarbesteraseB"/>
</dbReference>
<accession>A0A4R4N2X8</accession>
<comment type="caution">
    <text evidence="5">The sequence shown here is derived from an EMBL/GenBank/DDBJ whole genome shotgun (WGS) entry which is preliminary data.</text>
</comment>
<keyword evidence="2 3" id="KW-0378">Hydrolase</keyword>
<proteinExistence type="inferred from homology"/>
<evidence type="ECO:0000256" key="3">
    <source>
        <dbReference type="RuleBase" id="RU361235"/>
    </source>
</evidence>
<evidence type="ECO:0000313" key="6">
    <source>
        <dbReference type="Proteomes" id="UP000295431"/>
    </source>
</evidence>
<feature type="domain" description="Carboxylesterase type B" evidence="4">
    <location>
        <begin position="10"/>
        <end position="340"/>
    </location>
</feature>
<organism evidence="5 6">
    <name type="scientific">Actinomadura bangladeshensis</name>
    <dbReference type="NCBI Taxonomy" id="453573"/>
    <lineage>
        <taxon>Bacteria</taxon>
        <taxon>Bacillati</taxon>
        <taxon>Actinomycetota</taxon>
        <taxon>Actinomycetes</taxon>
        <taxon>Streptosporangiales</taxon>
        <taxon>Thermomonosporaceae</taxon>
        <taxon>Actinomadura</taxon>
    </lineage>
</organism>
<evidence type="ECO:0000259" key="4">
    <source>
        <dbReference type="Pfam" id="PF00135"/>
    </source>
</evidence>
<feature type="domain" description="Carboxylesterase type B" evidence="4">
    <location>
        <begin position="376"/>
        <end position="473"/>
    </location>
</feature>